<reference evidence="2" key="2">
    <citation type="journal article" date="2022" name="Hortic Res">
        <title>The genome of Dioscorea zingiberensis sheds light on the biosynthesis, origin and evolution of the medicinally important diosgenin saponins.</title>
        <authorList>
            <person name="Li Y."/>
            <person name="Tan C."/>
            <person name="Li Z."/>
            <person name="Guo J."/>
            <person name="Li S."/>
            <person name="Chen X."/>
            <person name="Wang C."/>
            <person name="Dai X."/>
            <person name="Yang H."/>
            <person name="Song W."/>
            <person name="Hou L."/>
            <person name="Xu J."/>
            <person name="Tong Z."/>
            <person name="Xu A."/>
            <person name="Yuan X."/>
            <person name="Wang W."/>
            <person name="Yang Q."/>
            <person name="Chen L."/>
            <person name="Sun Z."/>
            <person name="Wang K."/>
            <person name="Pan B."/>
            <person name="Chen J."/>
            <person name="Bao Y."/>
            <person name="Liu F."/>
            <person name="Qi X."/>
            <person name="Gang D.R."/>
            <person name="Wen J."/>
            <person name="Li J."/>
        </authorList>
    </citation>
    <scope>NUCLEOTIDE SEQUENCE</scope>
    <source>
        <strain evidence="2">Dzin_1.0</strain>
    </source>
</reference>
<accession>A0A9D5BWE6</accession>
<keyword evidence="1" id="KW-0472">Membrane</keyword>
<gene>
    <name evidence="2" type="ORF">J5N97_030055</name>
</gene>
<evidence type="ECO:0000256" key="1">
    <source>
        <dbReference type="SAM" id="Phobius"/>
    </source>
</evidence>
<feature type="transmembrane region" description="Helical" evidence="1">
    <location>
        <begin position="34"/>
        <end position="52"/>
    </location>
</feature>
<dbReference type="AlphaFoldDB" id="A0A9D5BWE6"/>
<proteinExistence type="predicted"/>
<organism evidence="2 3">
    <name type="scientific">Dioscorea zingiberensis</name>
    <dbReference type="NCBI Taxonomy" id="325984"/>
    <lineage>
        <taxon>Eukaryota</taxon>
        <taxon>Viridiplantae</taxon>
        <taxon>Streptophyta</taxon>
        <taxon>Embryophyta</taxon>
        <taxon>Tracheophyta</taxon>
        <taxon>Spermatophyta</taxon>
        <taxon>Magnoliopsida</taxon>
        <taxon>Liliopsida</taxon>
        <taxon>Dioscoreales</taxon>
        <taxon>Dioscoreaceae</taxon>
        <taxon>Dioscorea</taxon>
    </lineage>
</organism>
<evidence type="ECO:0000313" key="2">
    <source>
        <dbReference type="EMBL" id="KAJ0962227.1"/>
    </source>
</evidence>
<dbReference type="Proteomes" id="UP001085076">
    <property type="component" value="Miscellaneous, Linkage group lg10"/>
</dbReference>
<name>A0A9D5BWE6_9LILI</name>
<evidence type="ECO:0000313" key="3">
    <source>
        <dbReference type="Proteomes" id="UP001085076"/>
    </source>
</evidence>
<keyword evidence="3" id="KW-1185">Reference proteome</keyword>
<sequence length="69" mass="7762">MASPANSSVEISPQLPLLPPSHVFARLEQETRSFWGSILLCFSFLDAILRLISCRRLILYILADNSTNQ</sequence>
<protein>
    <submittedName>
        <fullName evidence="2">Uncharacterized protein</fullName>
    </submittedName>
</protein>
<dbReference type="EMBL" id="JAGGNH010000010">
    <property type="protein sequence ID" value="KAJ0962227.1"/>
    <property type="molecule type" value="Genomic_DNA"/>
</dbReference>
<keyword evidence="1" id="KW-1133">Transmembrane helix</keyword>
<keyword evidence="1" id="KW-0812">Transmembrane</keyword>
<reference evidence="2" key="1">
    <citation type="submission" date="2021-03" db="EMBL/GenBank/DDBJ databases">
        <authorList>
            <person name="Li Z."/>
            <person name="Yang C."/>
        </authorList>
    </citation>
    <scope>NUCLEOTIDE SEQUENCE</scope>
    <source>
        <strain evidence="2">Dzin_1.0</strain>
        <tissue evidence="2">Leaf</tissue>
    </source>
</reference>
<comment type="caution">
    <text evidence="2">The sequence shown here is derived from an EMBL/GenBank/DDBJ whole genome shotgun (WGS) entry which is preliminary data.</text>
</comment>